<dbReference type="SUPFAM" id="SSF46785">
    <property type="entry name" value="Winged helix' DNA-binding domain"/>
    <property type="match status" value="1"/>
</dbReference>
<reference evidence="2 3" key="1">
    <citation type="submission" date="2017-03" db="EMBL/GenBank/DDBJ databases">
        <authorList>
            <person name="Afonso C.L."/>
            <person name="Miller P.J."/>
            <person name="Scott M.A."/>
            <person name="Spackman E."/>
            <person name="Goraichik I."/>
            <person name="Dimitrov K.M."/>
            <person name="Suarez D.L."/>
            <person name="Swayne D.E."/>
        </authorList>
    </citation>
    <scope>NUCLEOTIDE SEQUENCE [LARGE SCALE GENOMIC DNA]</scope>
    <source>
        <strain evidence="2 3">CECT 7691</strain>
    </source>
</reference>
<dbReference type="PIRSF" id="PIRSF036158">
    <property type="entry name" value="UCP036158_MarR"/>
    <property type="match status" value="1"/>
</dbReference>
<accession>A0A1Y5RSP6</accession>
<dbReference type="InParanoid" id="A0A1Y5RSP6"/>
<name>A0A1Y5RSP6_9PROT</name>
<evidence type="ECO:0000313" key="3">
    <source>
        <dbReference type="Proteomes" id="UP000193200"/>
    </source>
</evidence>
<dbReference type="InterPro" id="IPR036388">
    <property type="entry name" value="WH-like_DNA-bd_sf"/>
</dbReference>
<sequence>MSVEKAASARKQPIVSSAHLMSEESAELSEFEYGLIVASNAFMRWVQRCMEASGNKELSSLDILVLHSVNHREREKRLNDICFVLHIEDSHTITYSLKKLVKAGLVDRRRSGKEVYYISSELGRELCLRYRDIRENCLIASLSAIGLENESIGDLADRLRALSGLYDQAARAATSL</sequence>
<dbReference type="Proteomes" id="UP000193200">
    <property type="component" value="Unassembled WGS sequence"/>
</dbReference>
<proteinExistence type="predicted"/>
<keyword evidence="3" id="KW-1185">Reference proteome</keyword>
<organism evidence="2 3">
    <name type="scientific">Oceanibacterium hippocampi</name>
    <dbReference type="NCBI Taxonomy" id="745714"/>
    <lineage>
        <taxon>Bacteria</taxon>
        <taxon>Pseudomonadati</taxon>
        <taxon>Pseudomonadota</taxon>
        <taxon>Alphaproteobacteria</taxon>
        <taxon>Sneathiellales</taxon>
        <taxon>Sneathiellaceae</taxon>
        <taxon>Oceanibacterium</taxon>
    </lineage>
</organism>
<dbReference type="GO" id="GO:0003700">
    <property type="term" value="F:DNA-binding transcription factor activity"/>
    <property type="evidence" value="ECO:0007669"/>
    <property type="project" value="InterPro"/>
</dbReference>
<dbReference type="RefSeq" id="WP_085882005.1">
    <property type="nucleotide sequence ID" value="NZ_FWFR01000001.1"/>
</dbReference>
<dbReference type="InterPro" id="IPR000835">
    <property type="entry name" value="HTH_MarR-typ"/>
</dbReference>
<evidence type="ECO:0000259" key="1">
    <source>
        <dbReference type="Pfam" id="PF13463"/>
    </source>
</evidence>
<dbReference type="Pfam" id="PF13463">
    <property type="entry name" value="HTH_27"/>
    <property type="match status" value="1"/>
</dbReference>
<feature type="domain" description="HTH marR-type" evidence="1">
    <location>
        <begin position="58"/>
        <end position="120"/>
    </location>
</feature>
<dbReference type="InterPro" id="IPR014601">
    <property type="entry name" value="Trans_reg_MarR_HTH"/>
</dbReference>
<dbReference type="InterPro" id="IPR036390">
    <property type="entry name" value="WH_DNA-bd_sf"/>
</dbReference>
<dbReference type="Gene3D" id="1.10.10.10">
    <property type="entry name" value="Winged helix-like DNA-binding domain superfamily/Winged helix DNA-binding domain"/>
    <property type="match status" value="1"/>
</dbReference>
<protein>
    <submittedName>
        <fullName evidence="2">MarR family protein</fullName>
    </submittedName>
</protein>
<gene>
    <name evidence="2" type="ORF">OCH7691_00692</name>
</gene>
<dbReference type="AlphaFoldDB" id="A0A1Y5RSP6"/>
<dbReference type="EMBL" id="FWFR01000001">
    <property type="protein sequence ID" value="SLN24448.1"/>
    <property type="molecule type" value="Genomic_DNA"/>
</dbReference>
<evidence type="ECO:0000313" key="2">
    <source>
        <dbReference type="EMBL" id="SLN24448.1"/>
    </source>
</evidence>
<dbReference type="OrthoDB" id="7504146at2"/>